<protein>
    <submittedName>
        <fullName evidence="1">Uncharacterized protein</fullName>
    </submittedName>
</protein>
<dbReference type="AlphaFoldDB" id="A0A919P389"/>
<evidence type="ECO:0000313" key="2">
    <source>
        <dbReference type="Proteomes" id="UP000632740"/>
    </source>
</evidence>
<keyword evidence="2" id="KW-1185">Reference proteome</keyword>
<organism evidence="1 2">
    <name type="scientific">Cellulomonas chitinilytica</name>
    <dbReference type="NCBI Taxonomy" id="398759"/>
    <lineage>
        <taxon>Bacteria</taxon>
        <taxon>Bacillati</taxon>
        <taxon>Actinomycetota</taxon>
        <taxon>Actinomycetes</taxon>
        <taxon>Micrococcales</taxon>
        <taxon>Cellulomonadaceae</taxon>
        <taxon>Cellulomonas</taxon>
    </lineage>
</organism>
<name>A0A919P389_9CELL</name>
<evidence type="ECO:0000313" key="1">
    <source>
        <dbReference type="EMBL" id="GIG21073.1"/>
    </source>
</evidence>
<sequence length="142" mass="15423">MVIDQVAPQQPDDRPASRVVTAIRLPTLRPEQRVVPESGGHVTVRVAGFDERTRAAAPACDALGRLSVRLVRDDGHAVRVLDLAGDDLGLLPEPWNRNIERELARCEADGVEAVARATLTGPRDARDLCVLLGWPGGRRQVP</sequence>
<comment type="caution">
    <text evidence="1">The sequence shown here is derived from an EMBL/GenBank/DDBJ whole genome shotgun (WGS) entry which is preliminary data.</text>
</comment>
<accession>A0A919P389</accession>
<dbReference type="EMBL" id="BONK01000005">
    <property type="protein sequence ID" value="GIG21073.1"/>
    <property type="molecule type" value="Genomic_DNA"/>
</dbReference>
<dbReference type="Proteomes" id="UP000632740">
    <property type="component" value="Unassembled WGS sequence"/>
</dbReference>
<proteinExistence type="predicted"/>
<reference evidence="1" key="1">
    <citation type="submission" date="2021-01" db="EMBL/GenBank/DDBJ databases">
        <title>Whole genome shotgun sequence of Cellulomonas chitinilytica NBRC 110799.</title>
        <authorList>
            <person name="Komaki H."/>
            <person name="Tamura T."/>
        </authorList>
    </citation>
    <scope>NUCLEOTIDE SEQUENCE</scope>
    <source>
        <strain evidence="1">NBRC 110799</strain>
    </source>
</reference>
<gene>
    <name evidence="1" type="ORF">Cch01nite_17970</name>
</gene>